<dbReference type="InterPro" id="IPR023566">
    <property type="entry name" value="PPIase_Fpr3/Fpr4-like"/>
</dbReference>
<comment type="caution">
    <text evidence="9">The sequence shown here is derived from an EMBL/GenBank/DDBJ whole genome shotgun (WGS) entry which is preliminary data.</text>
</comment>
<dbReference type="Gene3D" id="2.60.120.340">
    <property type="entry name" value="Nucleoplasmin core domain"/>
    <property type="match status" value="1"/>
</dbReference>
<feature type="region of interest" description="Disordered" evidence="7">
    <location>
        <begin position="141"/>
        <end position="273"/>
    </location>
</feature>
<feature type="compositionally biased region" description="Acidic residues" evidence="7">
    <location>
        <begin position="100"/>
        <end position="125"/>
    </location>
</feature>
<dbReference type="InterPro" id="IPR041232">
    <property type="entry name" value="NPL"/>
</dbReference>
<keyword evidence="10" id="KW-1185">Reference proteome</keyword>
<organism evidence="9 10">
    <name type="scientific">Mortierella hygrophila</name>
    <dbReference type="NCBI Taxonomy" id="979708"/>
    <lineage>
        <taxon>Eukaryota</taxon>
        <taxon>Fungi</taxon>
        <taxon>Fungi incertae sedis</taxon>
        <taxon>Mucoromycota</taxon>
        <taxon>Mortierellomycotina</taxon>
        <taxon>Mortierellomycetes</taxon>
        <taxon>Mortierellales</taxon>
        <taxon>Mortierellaceae</taxon>
        <taxon>Mortierella</taxon>
    </lineage>
</organism>
<evidence type="ECO:0000256" key="4">
    <source>
        <dbReference type="ARBA" id="ARBA00023235"/>
    </source>
</evidence>
<evidence type="ECO:0000256" key="5">
    <source>
        <dbReference type="PIRNR" id="PIRNR001473"/>
    </source>
</evidence>
<feature type="region of interest" description="Disordered" evidence="7">
    <location>
        <begin position="91"/>
        <end position="127"/>
    </location>
</feature>
<evidence type="ECO:0000256" key="1">
    <source>
        <dbReference type="ARBA" id="ARBA00000971"/>
    </source>
</evidence>
<dbReference type="Pfam" id="PF00254">
    <property type="entry name" value="FKBP_C"/>
    <property type="match status" value="1"/>
</dbReference>
<evidence type="ECO:0000256" key="3">
    <source>
        <dbReference type="ARBA" id="ARBA00023110"/>
    </source>
</evidence>
<gene>
    <name evidence="9" type="primary">FPR4_2</name>
    <name evidence="9" type="ORF">EC957_009102</name>
</gene>
<dbReference type="Pfam" id="PF17800">
    <property type="entry name" value="NPL"/>
    <property type="match status" value="1"/>
</dbReference>
<dbReference type="PROSITE" id="PS50059">
    <property type="entry name" value="FKBP_PPIASE"/>
    <property type="match status" value="1"/>
</dbReference>
<evidence type="ECO:0000259" key="8">
    <source>
        <dbReference type="PROSITE" id="PS50059"/>
    </source>
</evidence>
<reference evidence="9" key="1">
    <citation type="journal article" date="2020" name="Fungal Divers.">
        <title>Resolving the Mortierellaceae phylogeny through synthesis of multi-gene phylogenetics and phylogenomics.</title>
        <authorList>
            <person name="Vandepol N."/>
            <person name="Liber J."/>
            <person name="Desiro A."/>
            <person name="Na H."/>
            <person name="Kennedy M."/>
            <person name="Barry K."/>
            <person name="Grigoriev I.V."/>
            <person name="Miller A.N."/>
            <person name="O'Donnell K."/>
            <person name="Stajich J.E."/>
            <person name="Bonito G."/>
        </authorList>
    </citation>
    <scope>NUCLEOTIDE SEQUENCE</scope>
    <source>
        <strain evidence="9">NRRL 2591</strain>
    </source>
</reference>
<keyword evidence="4 5" id="KW-0413">Isomerase</keyword>
<accession>A0A9P6FBJ8</accession>
<sequence length="382" mass="41918">MILGFWGLTILPDKTYTQIVDNPFKVSMAALDEETKPGRTSLRVSVNNKSQVLCSLIPGSVDQQKLDLAFAEGEEITFSVTGDNVVHLSGNYLPDTGAQDGDEDEDDYDEEDDDMYGGYDQDDDGNIVISQGTKRLADLIGDEDEDEDSEDDPDFTGEDDEEDEDDSDDDDDEESSNPYAAQAEGDEDDSEEEDDDEDDEVEIDGDDDEDEDGDDDEDDSEDDEDEEPEPVKKEAAPATKKQKVSEEKAIPIKPKKEVTPAKAKEEPKKAHKKTLPNGLVIEDTKTGEGARAKSGKKIGMRYIGRLENGKVFDKNTSGKPFSFKLGAGEVIKGWDFGIQGMQLNGERRLTIPPALAYGAQGAPPDIPRNATLVFEVKLVSLK</sequence>
<dbReference type="PANTHER" id="PTHR43811:SF19">
    <property type="entry name" value="39 KDA FK506-BINDING NUCLEAR PROTEIN"/>
    <property type="match status" value="1"/>
</dbReference>
<evidence type="ECO:0000313" key="9">
    <source>
        <dbReference type="EMBL" id="KAF9546937.1"/>
    </source>
</evidence>
<dbReference type="FunFam" id="3.10.50.40:FF:000006">
    <property type="entry name" value="Peptidyl-prolyl cis-trans isomerase"/>
    <property type="match status" value="1"/>
</dbReference>
<feature type="compositionally biased region" description="Acidic residues" evidence="7">
    <location>
        <begin position="141"/>
        <end position="175"/>
    </location>
</feature>
<dbReference type="SUPFAM" id="SSF54534">
    <property type="entry name" value="FKBP-like"/>
    <property type="match status" value="1"/>
</dbReference>
<dbReference type="EMBL" id="JAAAXW010000049">
    <property type="protein sequence ID" value="KAF9546937.1"/>
    <property type="molecule type" value="Genomic_DNA"/>
</dbReference>
<evidence type="ECO:0000256" key="2">
    <source>
        <dbReference type="ARBA" id="ARBA00007838"/>
    </source>
</evidence>
<dbReference type="GO" id="GO:0000785">
    <property type="term" value="C:chromatin"/>
    <property type="evidence" value="ECO:0007669"/>
    <property type="project" value="TreeGrafter"/>
</dbReference>
<dbReference type="Proteomes" id="UP000723463">
    <property type="component" value="Unassembled WGS sequence"/>
</dbReference>
<dbReference type="EC" id="5.2.1.8" evidence="5"/>
<dbReference type="GO" id="GO:0005730">
    <property type="term" value="C:nucleolus"/>
    <property type="evidence" value="ECO:0007669"/>
    <property type="project" value="TreeGrafter"/>
</dbReference>
<dbReference type="InterPro" id="IPR001179">
    <property type="entry name" value="PPIase_FKBP_dom"/>
</dbReference>
<proteinExistence type="inferred from homology"/>
<feature type="compositionally biased region" description="Acidic residues" evidence="7">
    <location>
        <begin position="184"/>
        <end position="228"/>
    </location>
</feature>
<dbReference type="InterPro" id="IPR046357">
    <property type="entry name" value="PPIase_dom_sf"/>
</dbReference>
<evidence type="ECO:0000313" key="10">
    <source>
        <dbReference type="Proteomes" id="UP000723463"/>
    </source>
</evidence>
<evidence type="ECO:0000256" key="7">
    <source>
        <dbReference type="SAM" id="MobiDB-lite"/>
    </source>
</evidence>
<protein>
    <recommendedName>
        <fullName evidence="5">FK506-binding protein</fullName>
        <ecNumber evidence="5">5.2.1.8</ecNumber>
    </recommendedName>
</protein>
<dbReference type="PANTHER" id="PTHR43811">
    <property type="entry name" value="FKBP-TYPE PEPTIDYL-PROLYL CIS-TRANS ISOMERASE FKPA"/>
    <property type="match status" value="1"/>
</dbReference>
<feature type="domain" description="PPIase FKBP-type" evidence="8">
    <location>
        <begin position="295"/>
        <end position="382"/>
    </location>
</feature>
<feature type="compositionally biased region" description="Basic and acidic residues" evidence="7">
    <location>
        <begin position="243"/>
        <end position="268"/>
    </location>
</feature>
<name>A0A9P6FBJ8_9FUNG</name>
<dbReference type="AlphaFoldDB" id="A0A9P6FBJ8"/>
<keyword evidence="3 5" id="KW-0697">Rotamase</keyword>
<dbReference type="Gene3D" id="3.10.50.40">
    <property type="match status" value="1"/>
</dbReference>
<dbReference type="PIRSF" id="PIRSF001473">
    <property type="entry name" value="FK506-bp_FPR3"/>
    <property type="match status" value="1"/>
</dbReference>
<evidence type="ECO:0000256" key="6">
    <source>
        <dbReference type="PROSITE-ProRule" id="PRU00277"/>
    </source>
</evidence>
<dbReference type="GO" id="GO:0003755">
    <property type="term" value="F:peptidyl-prolyl cis-trans isomerase activity"/>
    <property type="evidence" value="ECO:0007669"/>
    <property type="project" value="UniProtKB-KW"/>
</dbReference>
<comment type="similarity">
    <text evidence="2">Belongs to the FKBP-type PPIase family. FKBP3/4 subfamily.</text>
</comment>
<comment type="catalytic activity">
    <reaction evidence="1 5 6">
        <text>[protein]-peptidylproline (omega=180) = [protein]-peptidylproline (omega=0)</text>
        <dbReference type="Rhea" id="RHEA:16237"/>
        <dbReference type="Rhea" id="RHEA-COMP:10747"/>
        <dbReference type="Rhea" id="RHEA-COMP:10748"/>
        <dbReference type="ChEBI" id="CHEBI:83833"/>
        <dbReference type="ChEBI" id="CHEBI:83834"/>
        <dbReference type="EC" id="5.2.1.8"/>
    </reaction>
</comment>